<feature type="transmembrane region" description="Helical" evidence="1">
    <location>
        <begin position="91"/>
        <end position="113"/>
    </location>
</feature>
<feature type="transmembrane region" description="Helical" evidence="1">
    <location>
        <begin position="260"/>
        <end position="279"/>
    </location>
</feature>
<evidence type="ECO:0000313" key="2">
    <source>
        <dbReference type="EMBL" id="RQX13773.1"/>
    </source>
</evidence>
<reference evidence="2 3" key="1">
    <citation type="submission" date="2018-04" db="EMBL/GenBank/DDBJ databases">
        <title>Micromonosporas from Atacama Desert.</title>
        <authorList>
            <person name="Carro L."/>
            <person name="Klenk H.-P."/>
            <person name="Goodfellow M."/>
        </authorList>
    </citation>
    <scope>NUCLEOTIDE SEQUENCE [LARGE SCALE GENOMIC DNA]</scope>
    <source>
        <strain evidence="2 3">LB19</strain>
    </source>
</reference>
<gene>
    <name evidence="2" type="ORF">DDE19_25140</name>
</gene>
<comment type="caution">
    <text evidence="2">The sequence shown here is derived from an EMBL/GenBank/DDBJ whole genome shotgun (WGS) entry which is preliminary data.</text>
</comment>
<feature type="transmembrane region" description="Helical" evidence="1">
    <location>
        <begin position="134"/>
        <end position="161"/>
    </location>
</feature>
<dbReference type="Pfam" id="PF12730">
    <property type="entry name" value="ABC2_membrane_4"/>
    <property type="match status" value="1"/>
</dbReference>
<proteinExistence type="predicted"/>
<accession>A0A3N9Y1K4</accession>
<feature type="transmembrane region" description="Helical" evidence="1">
    <location>
        <begin position="49"/>
        <end position="71"/>
    </location>
</feature>
<feature type="transmembrane region" description="Helical" evidence="1">
    <location>
        <begin position="181"/>
        <end position="203"/>
    </location>
</feature>
<organism evidence="2 3">
    <name type="scientific">Micromonospora ureilytica</name>
    <dbReference type="NCBI Taxonomy" id="709868"/>
    <lineage>
        <taxon>Bacteria</taxon>
        <taxon>Bacillati</taxon>
        <taxon>Actinomycetota</taxon>
        <taxon>Actinomycetes</taxon>
        <taxon>Micromonosporales</taxon>
        <taxon>Micromonosporaceae</taxon>
        <taxon>Micromonospora</taxon>
    </lineage>
</organism>
<keyword evidence="1" id="KW-1133">Transmembrane helix</keyword>
<dbReference type="EMBL" id="QDGB01000318">
    <property type="protein sequence ID" value="RQX13773.1"/>
    <property type="molecule type" value="Genomic_DNA"/>
</dbReference>
<evidence type="ECO:0000313" key="3">
    <source>
        <dbReference type="Proteomes" id="UP000278981"/>
    </source>
</evidence>
<evidence type="ECO:0000256" key="1">
    <source>
        <dbReference type="SAM" id="Phobius"/>
    </source>
</evidence>
<dbReference type="Proteomes" id="UP000278981">
    <property type="component" value="Unassembled WGS sequence"/>
</dbReference>
<dbReference type="OrthoDB" id="3297477at2"/>
<name>A0A3N9Y1K4_9ACTN</name>
<protein>
    <submittedName>
        <fullName evidence="2">ABC transporter permease</fullName>
    </submittedName>
</protein>
<keyword evidence="1" id="KW-0472">Membrane</keyword>
<keyword evidence="1" id="KW-0812">Transmembrane</keyword>
<sequence>MYRLAGGRVHQVDSRCRRVSRWDHGGKPVSSNTVPAVLHSEWIKARSTVGSLVTLPLALVISLGLALAGGLSTRNAIDSGSAMLASDFNPINSGFNALLYANLAFVVFAVLVFSSEYTTGMIRASLAAVPTRGLFYLAKLAVVAGVALIVGGAAVIASFLITQAALGPHGASLSDPGAVRAVLGGVAYVVLINVFSAAVAALLRSTALALGILMPLFFVVGPALGTISGTKPVAQFLPDQAGMRAMQVTTGSGELTAGQGILVLLLWTLTAAAVGYWLIRRRNA</sequence>
<feature type="transmembrane region" description="Helical" evidence="1">
    <location>
        <begin position="208"/>
        <end position="227"/>
    </location>
</feature>
<dbReference type="AlphaFoldDB" id="A0A3N9Y1K4"/>